<proteinExistence type="predicted"/>
<name>A0A9Q0BKQ2_9MUSC</name>
<comment type="caution">
    <text evidence="1">The sequence shown here is derived from an EMBL/GenBank/DDBJ whole genome shotgun (WGS) entry which is preliminary data.</text>
</comment>
<sequence>MGKVCKSVKALESSSRMSHGFVAPIQAALYYMEFKLWRCREIKEIFFYPRDLGFKL</sequence>
<organism evidence="1 2">
    <name type="scientific">Drosophila gunungcola</name>
    <name type="common">fruit fly</name>
    <dbReference type="NCBI Taxonomy" id="103775"/>
    <lineage>
        <taxon>Eukaryota</taxon>
        <taxon>Metazoa</taxon>
        <taxon>Ecdysozoa</taxon>
        <taxon>Arthropoda</taxon>
        <taxon>Hexapoda</taxon>
        <taxon>Insecta</taxon>
        <taxon>Pterygota</taxon>
        <taxon>Neoptera</taxon>
        <taxon>Endopterygota</taxon>
        <taxon>Diptera</taxon>
        <taxon>Brachycera</taxon>
        <taxon>Muscomorpha</taxon>
        <taxon>Ephydroidea</taxon>
        <taxon>Drosophilidae</taxon>
        <taxon>Drosophila</taxon>
        <taxon>Sophophora</taxon>
    </lineage>
</organism>
<dbReference type="Proteomes" id="UP001059596">
    <property type="component" value="Unassembled WGS sequence"/>
</dbReference>
<evidence type="ECO:0000313" key="1">
    <source>
        <dbReference type="EMBL" id="KAI8036062.1"/>
    </source>
</evidence>
<reference evidence="1" key="1">
    <citation type="journal article" date="2023" name="Genome Biol. Evol.">
        <title>Long-read-based Genome Assembly of Drosophila gunungcola Reveals Fewer Chemosensory Genes in Flower-breeding Species.</title>
        <authorList>
            <person name="Negi A."/>
            <person name="Liao B.Y."/>
            <person name="Yeh S.D."/>
        </authorList>
    </citation>
    <scope>NUCLEOTIDE SEQUENCE</scope>
    <source>
        <strain evidence="1">Sukarami</strain>
    </source>
</reference>
<protein>
    <submittedName>
        <fullName evidence="1">Uncharacterized protein</fullName>
    </submittedName>
</protein>
<gene>
    <name evidence="1" type="ORF">M5D96_011156</name>
</gene>
<dbReference type="AlphaFoldDB" id="A0A9Q0BKQ2"/>
<evidence type="ECO:0000313" key="2">
    <source>
        <dbReference type="Proteomes" id="UP001059596"/>
    </source>
</evidence>
<keyword evidence="2" id="KW-1185">Reference proteome</keyword>
<dbReference type="EMBL" id="JAMKOV010000024">
    <property type="protein sequence ID" value="KAI8036062.1"/>
    <property type="molecule type" value="Genomic_DNA"/>
</dbReference>
<accession>A0A9Q0BKQ2</accession>